<name>A0A3P7FN43_HYDTA</name>
<dbReference type="InterPro" id="IPR017975">
    <property type="entry name" value="Tubulin_CS"/>
</dbReference>
<protein>
    <recommendedName>
        <fullName evidence="10">Tubulin/FtsZ GTPase domain-containing protein</fullName>
    </recommendedName>
</protein>
<dbReference type="Gene3D" id="3.40.50.1440">
    <property type="entry name" value="Tubulin/FtsZ, GTPase domain"/>
    <property type="match status" value="1"/>
</dbReference>
<evidence type="ECO:0000259" key="7">
    <source>
        <dbReference type="SMART" id="SM00865"/>
    </source>
</evidence>
<dbReference type="InterPro" id="IPR003008">
    <property type="entry name" value="Tubulin_FtsZ_GTPase"/>
</dbReference>
<dbReference type="GO" id="GO:0007017">
    <property type="term" value="P:microtubule-based process"/>
    <property type="evidence" value="ECO:0007669"/>
    <property type="project" value="InterPro"/>
</dbReference>
<dbReference type="AlphaFoldDB" id="A0A3P7FN43"/>
<dbReference type="InterPro" id="IPR018316">
    <property type="entry name" value="Tubulin/FtsZ_2-layer-sand-dom"/>
</dbReference>
<evidence type="ECO:0000256" key="3">
    <source>
        <dbReference type="ARBA" id="ARBA00022741"/>
    </source>
</evidence>
<dbReference type="Pfam" id="PF00091">
    <property type="entry name" value="Tubulin"/>
    <property type="match status" value="1"/>
</dbReference>
<dbReference type="Proteomes" id="UP000274429">
    <property type="component" value="Unassembled WGS sequence"/>
</dbReference>
<evidence type="ECO:0000313" key="9">
    <source>
        <dbReference type="Proteomes" id="UP000274429"/>
    </source>
</evidence>
<dbReference type="SMART" id="SM00865">
    <property type="entry name" value="Tubulin_C"/>
    <property type="match status" value="1"/>
</dbReference>
<evidence type="ECO:0000313" key="8">
    <source>
        <dbReference type="EMBL" id="VDM30339.1"/>
    </source>
</evidence>
<dbReference type="GO" id="GO:0005874">
    <property type="term" value="C:microtubule"/>
    <property type="evidence" value="ECO:0007669"/>
    <property type="project" value="UniProtKB-KW"/>
</dbReference>
<comment type="similarity">
    <text evidence="1 5">Belongs to the tubulin family.</text>
</comment>
<dbReference type="PRINTS" id="PR01519">
    <property type="entry name" value="EPSLNTUBULIN"/>
</dbReference>
<dbReference type="GO" id="GO:0005525">
    <property type="term" value="F:GTP binding"/>
    <property type="evidence" value="ECO:0007669"/>
    <property type="project" value="UniProtKB-UniRule"/>
</dbReference>
<sequence length="450" mass="49369">MREYACVNKVVGLKLEFNISRKVVSTSPCRRSFTHCKQEEAVLVDMEEGVVKSLLRGPLGSLFDVSHLVTDFPGSANNWAVGFFEHGQKHTNEILEAVRRSAELCDCLQCFFILHSMGGGTGSGLGSYITSLLSDSFPEAYKIVTAVLPSVNDDVITSPYNTALAIAKLTELADCVISVENEALAKIVNKIHKELEVSREKNEVALGSVICGKGGVAGGRARAFDEMNNIVANMLLNLTSSARFPGTMNVDLNELSMNLVPFPRLHYLIAAQSPLTSYRSISAPRNADQIYQDVYSRDYQLISTNPREHTFLATSLLLRGRDFAPDLRRNIDRLQGQLRFVAWNSEGWKVGHCATPPVGQQTALLALSNSTAVAVPFTSVLNRLRILFRKKAHLHHYLSVTGFEAASALENASESLNSLIGAYKFFDAPNALDKLSRESSIDVPAFKIAD</sequence>
<feature type="domain" description="Tubulin/FtsZ GTPase" evidence="6">
    <location>
        <begin position="30"/>
        <end position="246"/>
    </location>
</feature>
<dbReference type="InterPro" id="IPR008280">
    <property type="entry name" value="Tub_FtsZ_C"/>
</dbReference>
<gene>
    <name evidence="8" type="ORF">TTAC_LOCUS6176</name>
</gene>
<feature type="domain" description="Tubulin/FtsZ 2-layer sandwich" evidence="7">
    <location>
        <begin position="248"/>
        <end position="382"/>
    </location>
</feature>
<evidence type="ECO:0000256" key="4">
    <source>
        <dbReference type="ARBA" id="ARBA00023134"/>
    </source>
</evidence>
<evidence type="ECO:0000259" key="6">
    <source>
        <dbReference type="SMART" id="SM00864"/>
    </source>
</evidence>
<proteinExistence type="inferred from homology"/>
<dbReference type="SUPFAM" id="SSF55307">
    <property type="entry name" value="Tubulin C-terminal domain-like"/>
    <property type="match status" value="1"/>
</dbReference>
<dbReference type="SUPFAM" id="SSF52490">
    <property type="entry name" value="Tubulin nucleotide-binding domain-like"/>
    <property type="match status" value="1"/>
</dbReference>
<reference evidence="8 9" key="1">
    <citation type="submission" date="2018-11" db="EMBL/GenBank/DDBJ databases">
        <authorList>
            <consortium name="Pathogen Informatics"/>
        </authorList>
    </citation>
    <scope>NUCLEOTIDE SEQUENCE [LARGE SCALE GENOMIC DNA]</scope>
</reference>
<dbReference type="Pfam" id="PF03953">
    <property type="entry name" value="Tubulin_C"/>
    <property type="match status" value="1"/>
</dbReference>
<dbReference type="SMART" id="SM00864">
    <property type="entry name" value="Tubulin"/>
    <property type="match status" value="1"/>
</dbReference>
<dbReference type="InterPro" id="IPR036525">
    <property type="entry name" value="Tubulin/FtsZ_GTPase_sf"/>
</dbReference>
<accession>A0A3P7FN43</accession>
<organism evidence="8 9">
    <name type="scientific">Hydatigena taeniaeformis</name>
    <name type="common">Feline tapeworm</name>
    <name type="synonym">Taenia taeniaeformis</name>
    <dbReference type="NCBI Taxonomy" id="6205"/>
    <lineage>
        <taxon>Eukaryota</taxon>
        <taxon>Metazoa</taxon>
        <taxon>Spiralia</taxon>
        <taxon>Lophotrochozoa</taxon>
        <taxon>Platyhelminthes</taxon>
        <taxon>Cestoda</taxon>
        <taxon>Eucestoda</taxon>
        <taxon>Cyclophyllidea</taxon>
        <taxon>Taeniidae</taxon>
        <taxon>Hydatigera</taxon>
    </lineage>
</organism>
<evidence type="ECO:0008006" key="10">
    <source>
        <dbReference type="Google" id="ProtNLM"/>
    </source>
</evidence>
<dbReference type="PROSITE" id="PS00227">
    <property type="entry name" value="TUBULIN"/>
    <property type="match status" value="1"/>
</dbReference>
<evidence type="ECO:0000256" key="1">
    <source>
        <dbReference type="ARBA" id="ARBA00009636"/>
    </source>
</evidence>
<keyword evidence="2 5" id="KW-0493">Microtubule</keyword>
<dbReference type="InterPro" id="IPR004057">
    <property type="entry name" value="Epsilon_tubulin"/>
</dbReference>
<dbReference type="InterPro" id="IPR000217">
    <property type="entry name" value="Tubulin"/>
</dbReference>
<keyword evidence="4 5" id="KW-0342">GTP-binding</keyword>
<keyword evidence="3 5" id="KW-0547">Nucleotide-binding</keyword>
<dbReference type="EMBL" id="UYWX01020294">
    <property type="protein sequence ID" value="VDM30339.1"/>
    <property type="molecule type" value="Genomic_DNA"/>
</dbReference>
<evidence type="ECO:0000256" key="2">
    <source>
        <dbReference type="ARBA" id="ARBA00022701"/>
    </source>
</evidence>
<keyword evidence="9" id="KW-1185">Reference proteome</keyword>
<evidence type="ECO:0000256" key="5">
    <source>
        <dbReference type="RuleBase" id="RU000352"/>
    </source>
</evidence>
<dbReference type="OrthoDB" id="1662883at2759"/>
<dbReference type="PANTHER" id="PTHR11588">
    <property type="entry name" value="TUBULIN"/>
    <property type="match status" value="1"/>
</dbReference>
<dbReference type="PRINTS" id="PR01161">
    <property type="entry name" value="TUBULIN"/>
</dbReference>